<dbReference type="EnsemblFungi" id="PTTG_30864-t43_1">
    <property type="protein sequence ID" value="PTTG_30864-t43_1-p1"/>
    <property type="gene ID" value="PTTG_30864"/>
</dbReference>
<reference evidence="5" key="2">
    <citation type="submission" date="2016-05" db="EMBL/GenBank/DDBJ databases">
        <title>Comparative analysis highlights variable genome content of wheat rusts and divergence of the mating loci.</title>
        <authorList>
            <person name="Cuomo C.A."/>
            <person name="Bakkeren G."/>
            <person name="Szabo L."/>
            <person name="Khalil H."/>
            <person name="Joly D."/>
            <person name="Goldberg J."/>
            <person name="Young S."/>
            <person name="Zeng Q."/>
            <person name="Fellers J."/>
        </authorList>
    </citation>
    <scope>NUCLEOTIDE SEQUENCE [LARGE SCALE GENOMIC DNA]</scope>
    <source>
        <strain evidence="5">1-1 BBBD Race 1</strain>
    </source>
</reference>
<keyword evidence="2" id="KW-0378">Hydrolase</keyword>
<feature type="non-terminal residue" evidence="5">
    <location>
        <position position="204"/>
    </location>
</feature>
<accession>A0A180FXZ2</accession>
<keyword evidence="1" id="KW-0547">Nucleotide-binding</keyword>
<dbReference type="Pfam" id="PF00271">
    <property type="entry name" value="Helicase_C"/>
    <property type="match status" value="1"/>
</dbReference>
<dbReference type="Gene3D" id="3.40.50.300">
    <property type="entry name" value="P-loop containing nucleotide triphosphate hydrolases"/>
    <property type="match status" value="1"/>
</dbReference>
<dbReference type="VEuPathDB" id="FungiDB:PTTG_30864"/>
<evidence type="ECO:0000256" key="1">
    <source>
        <dbReference type="ARBA" id="ARBA00022741"/>
    </source>
</evidence>
<dbReference type="SUPFAM" id="SSF52540">
    <property type="entry name" value="P-loop containing nucleoside triphosphate hydrolases"/>
    <property type="match status" value="1"/>
</dbReference>
<evidence type="ECO:0000256" key="2">
    <source>
        <dbReference type="ARBA" id="ARBA00022801"/>
    </source>
</evidence>
<evidence type="ECO:0000313" key="7">
    <source>
        <dbReference type="Proteomes" id="UP000005240"/>
    </source>
</evidence>
<dbReference type="PANTHER" id="PTHR45626">
    <property type="entry name" value="TRANSCRIPTION TERMINATION FACTOR 2-RELATED"/>
    <property type="match status" value="1"/>
</dbReference>
<gene>
    <name evidence="5" type="ORF">PTTG_30864</name>
</gene>
<dbReference type="OrthoDB" id="2507273at2759"/>
<protein>
    <submittedName>
        <fullName evidence="6">Helicase C-terminal domain-containing protein</fullName>
    </submittedName>
</protein>
<dbReference type="InterPro" id="IPR049730">
    <property type="entry name" value="SNF2/RAD54-like_C"/>
</dbReference>
<reference evidence="5" key="1">
    <citation type="submission" date="2009-11" db="EMBL/GenBank/DDBJ databases">
        <authorList>
            <consortium name="The Broad Institute Genome Sequencing Platform"/>
            <person name="Ward D."/>
            <person name="Feldgarden M."/>
            <person name="Earl A."/>
            <person name="Young S.K."/>
            <person name="Zeng Q."/>
            <person name="Koehrsen M."/>
            <person name="Alvarado L."/>
            <person name="Berlin A."/>
            <person name="Bochicchio J."/>
            <person name="Borenstein D."/>
            <person name="Chapman S.B."/>
            <person name="Chen Z."/>
            <person name="Engels R."/>
            <person name="Freedman E."/>
            <person name="Gellesch M."/>
            <person name="Goldberg J."/>
            <person name="Griggs A."/>
            <person name="Gujja S."/>
            <person name="Heilman E."/>
            <person name="Heiman D."/>
            <person name="Hepburn T."/>
            <person name="Howarth C."/>
            <person name="Jen D."/>
            <person name="Larson L."/>
            <person name="Lewis B."/>
            <person name="Mehta T."/>
            <person name="Park D."/>
            <person name="Pearson M."/>
            <person name="Roberts A."/>
            <person name="Saif S."/>
            <person name="Shea T."/>
            <person name="Shenoy N."/>
            <person name="Sisk P."/>
            <person name="Stolte C."/>
            <person name="Sykes S."/>
            <person name="Thomson T."/>
            <person name="Walk T."/>
            <person name="White J."/>
            <person name="Yandava C."/>
            <person name="Izard J."/>
            <person name="Baranova O.V."/>
            <person name="Blanton J.M."/>
            <person name="Tanner A.C."/>
            <person name="Dewhirst F.E."/>
            <person name="Haas B."/>
            <person name="Nusbaum C."/>
            <person name="Birren B."/>
        </authorList>
    </citation>
    <scope>NUCLEOTIDE SEQUENCE [LARGE SCALE GENOMIC DNA]</scope>
    <source>
        <strain evidence="5">1-1 BBBD Race 1</strain>
    </source>
</reference>
<dbReference type="PANTHER" id="PTHR45626:SF22">
    <property type="entry name" value="DNA REPAIR PROTEIN RAD5"/>
    <property type="match status" value="1"/>
</dbReference>
<dbReference type="STRING" id="630390.A0A180FXZ2"/>
<dbReference type="GO" id="GO:0005634">
    <property type="term" value="C:nucleus"/>
    <property type="evidence" value="ECO:0007669"/>
    <property type="project" value="TreeGrafter"/>
</dbReference>
<reference evidence="6" key="4">
    <citation type="submission" date="2025-05" db="UniProtKB">
        <authorList>
            <consortium name="EnsemblFungi"/>
        </authorList>
    </citation>
    <scope>IDENTIFICATION</scope>
    <source>
        <strain evidence="6">isolate 1-1 / race 1 (BBBD)</strain>
    </source>
</reference>
<evidence type="ECO:0000259" key="4">
    <source>
        <dbReference type="PROSITE" id="PS51194"/>
    </source>
</evidence>
<evidence type="ECO:0000313" key="5">
    <source>
        <dbReference type="EMBL" id="OAV85019.1"/>
    </source>
</evidence>
<evidence type="ECO:0000256" key="3">
    <source>
        <dbReference type="ARBA" id="ARBA00022840"/>
    </source>
</evidence>
<dbReference type="GO" id="GO:0005524">
    <property type="term" value="F:ATP binding"/>
    <property type="evidence" value="ECO:0007669"/>
    <property type="project" value="UniProtKB-KW"/>
</dbReference>
<dbReference type="AlphaFoldDB" id="A0A180FXZ2"/>
<proteinExistence type="predicted"/>
<dbReference type="InterPro" id="IPR001650">
    <property type="entry name" value="Helicase_C-like"/>
</dbReference>
<organism evidence="5">
    <name type="scientific">Puccinia triticina (isolate 1-1 / race 1 (BBBD))</name>
    <name type="common">Brown leaf rust fungus</name>
    <dbReference type="NCBI Taxonomy" id="630390"/>
    <lineage>
        <taxon>Eukaryota</taxon>
        <taxon>Fungi</taxon>
        <taxon>Dikarya</taxon>
        <taxon>Basidiomycota</taxon>
        <taxon>Pucciniomycotina</taxon>
        <taxon>Pucciniomycetes</taxon>
        <taxon>Pucciniales</taxon>
        <taxon>Pucciniaceae</taxon>
        <taxon>Puccinia</taxon>
    </lineage>
</organism>
<dbReference type="InterPro" id="IPR027417">
    <property type="entry name" value="P-loop_NTPase"/>
</dbReference>
<dbReference type="EMBL" id="ADAS02008119">
    <property type="protein sequence ID" value="OAV85019.1"/>
    <property type="molecule type" value="Genomic_DNA"/>
</dbReference>
<keyword evidence="7" id="KW-1185">Reference proteome</keyword>
<dbReference type="InterPro" id="IPR050628">
    <property type="entry name" value="SNF2_RAD54_helicase_TF"/>
</dbReference>
<keyword evidence="3" id="KW-0067">ATP-binding</keyword>
<sequence>MPEPWAEDYRQRYHIFADKYGLDRENESWDSAEFFQQLTMLRLYCDHPRLAGGSHYDLPRQETTWHDSPKIAHLVEDLKTHLTSEQGGNIPKAVVFSQWTSFLEIVGVALLENQIAFETLDGSCSLQQREKSLARIRQEPNVQVLLATIGAGGVGIDLTCTQKVYLMEPCWNPSVESQATDRAYRLGQSCTTHIIRYFIEGSIE</sequence>
<dbReference type="SMART" id="SM00490">
    <property type="entry name" value="HELICc"/>
    <property type="match status" value="1"/>
</dbReference>
<dbReference type="PROSITE" id="PS51194">
    <property type="entry name" value="HELICASE_CTER"/>
    <property type="match status" value="1"/>
</dbReference>
<dbReference type="CDD" id="cd18793">
    <property type="entry name" value="SF2_C_SNF"/>
    <property type="match status" value="1"/>
</dbReference>
<name>A0A180FXZ2_PUCT1</name>
<reference evidence="6 7" key="3">
    <citation type="journal article" date="2017" name="G3 (Bethesda)">
        <title>Comparative analysis highlights variable genome content of wheat rusts and divergence of the mating loci.</title>
        <authorList>
            <person name="Cuomo C.A."/>
            <person name="Bakkeren G."/>
            <person name="Khalil H.B."/>
            <person name="Panwar V."/>
            <person name="Joly D."/>
            <person name="Linning R."/>
            <person name="Sakthikumar S."/>
            <person name="Song X."/>
            <person name="Adiconis X."/>
            <person name="Fan L."/>
            <person name="Goldberg J.M."/>
            <person name="Levin J.Z."/>
            <person name="Young S."/>
            <person name="Zeng Q."/>
            <person name="Anikster Y."/>
            <person name="Bruce M."/>
            <person name="Wang M."/>
            <person name="Yin C."/>
            <person name="McCallum B."/>
            <person name="Szabo L.J."/>
            <person name="Hulbert S."/>
            <person name="Chen X."/>
            <person name="Fellers J.P."/>
        </authorList>
    </citation>
    <scope>NUCLEOTIDE SEQUENCE</scope>
    <source>
        <strain evidence="6">isolate 1-1 / race 1 (BBBD)</strain>
        <strain evidence="7">Isolate 1-1 / race 1 (BBBD)</strain>
    </source>
</reference>
<dbReference type="Proteomes" id="UP000005240">
    <property type="component" value="Unassembled WGS sequence"/>
</dbReference>
<evidence type="ECO:0000313" key="6">
    <source>
        <dbReference type="EnsemblFungi" id="PTTG_30864-t43_1-p1"/>
    </source>
</evidence>
<dbReference type="GO" id="GO:0006281">
    <property type="term" value="P:DNA repair"/>
    <property type="evidence" value="ECO:0007669"/>
    <property type="project" value="TreeGrafter"/>
</dbReference>
<dbReference type="GO" id="GO:0008094">
    <property type="term" value="F:ATP-dependent activity, acting on DNA"/>
    <property type="evidence" value="ECO:0007669"/>
    <property type="project" value="TreeGrafter"/>
</dbReference>
<dbReference type="GO" id="GO:0016787">
    <property type="term" value="F:hydrolase activity"/>
    <property type="evidence" value="ECO:0007669"/>
    <property type="project" value="UniProtKB-KW"/>
</dbReference>
<feature type="domain" description="Helicase C-terminal" evidence="4">
    <location>
        <begin position="74"/>
        <end position="204"/>
    </location>
</feature>